<gene>
    <name evidence="2" type="ORF">M9Y10_005575</name>
</gene>
<proteinExistence type="predicted"/>
<reference evidence="2 3" key="1">
    <citation type="submission" date="2024-04" db="EMBL/GenBank/DDBJ databases">
        <title>Tritrichomonas musculus Genome.</title>
        <authorList>
            <person name="Alves-Ferreira E."/>
            <person name="Grigg M."/>
            <person name="Lorenzi H."/>
            <person name="Galac M."/>
        </authorList>
    </citation>
    <scope>NUCLEOTIDE SEQUENCE [LARGE SCALE GENOMIC DNA]</scope>
    <source>
        <strain evidence="2 3">EAF2021</strain>
    </source>
</reference>
<evidence type="ECO:0000313" key="3">
    <source>
        <dbReference type="Proteomes" id="UP001470230"/>
    </source>
</evidence>
<protein>
    <recommendedName>
        <fullName evidence="1">Transcription factor CBF/NF-Y/archaeal histone domain-containing protein</fullName>
    </recommendedName>
</protein>
<feature type="domain" description="Transcription factor CBF/NF-Y/archaeal histone" evidence="1">
    <location>
        <begin position="15"/>
        <end position="63"/>
    </location>
</feature>
<organism evidence="2 3">
    <name type="scientific">Tritrichomonas musculus</name>
    <dbReference type="NCBI Taxonomy" id="1915356"/>
    <lineage>
        <taxon>Eukaryota</taxon>
        <taxon>Metamonada</taxon>
        <taxon>Parabasalia</taxon>
        <taxon>Tritrichomonadida</taxon>
        <taxon>Tritrichomonadidae</taxon>
        <taxon>Tritrichomonas</taxon>
    </lineage>
</organism>
<keyword evidence="3" id="KW-1185">Reference proteome</keyword>
<accession>A0ABR2JER6</accession>
<comment type="caution">
    <text evidence="2">The sequence shown here is derived from an EMBL/GenBank/DDBJ whole genome shotgun (WGS) entry which is preliminary data.</text>
</comment>
<dbReference type="EMBL" id="JAPFFF010000012">
    <property type="protein sequence ID" value="KAK8875410.1"/>
    <property type="molecule type" value="Genomic_DNA"/>
</dbReference>
<dbReference type="Proteomes" id="UP001470230">
    <property type="component" value="Unassembled WGS sequence"/>
</dbReference>
<evidence type="ECO:0000313" key="2">
    <source>
        <dbReference type="EMBL" id="KAK8875410.1"/>
    </source>
</evidence>
<dbReference type="Pfam" id="PF00808">
    <property type="entry name" value="CBFD_NFYB_HMF"/>
    <property type="match status" value="1"/>
</dbReference>
<dbReference type="InterPro" id="IPR003958">
    <property type="entry name" value="CBFA_NFYB_domain"/>
</dbReference>
<dbReference type="InterPro" id="IPR009072">
    <property type="entry name" value="Histone-fold"/>
</dbReference>
<evidence type="ECO:0000259" key="1">
    <source>
        <dbReference type="Pfam" id="PF00808"/>
    </source>
</evidence>
<dbReference type="SUPFAM" id="SSF47113">
    <property type="entry name" value="Histone-fold"/>
    <property type="match status" value="1"/>
</dbReference>
<sequence length="103" mass="11765">MSNEQFLEKEEEIKLNSTKVKRIIKESCDTPNIRFNGSGLQFMSEVATEFIEFLSLAAVDRSERPKQYIDSVGIMKALRDLGFNDIADEIPDLNGYTEDMIPE</sequence>
<name>A0ABR2JER6_9EUKA</name>
<dbReference type="Gene3D" id="1.10.20.10">
    <property type="entry name" value="Histone, subunit A"/>
    <property type="match status" value="1"/>
</dbReference>